<reference evidence="3 4" key="1">
    <citation type="journal article" date="2018" name="Nat. Biotechnol.">
        <title>A standardized bacterial taxonomy based on genome phylogeny substantially revises the tree of life.</title>
        <authorList>
            <person name="Parks D.H."/>
            <person name="Chuvochina M."/>
            <person name="Waite D.W."/>
            <person name="Rinke C."/>
            <person name="Skarshewski A."/>
            <person name="Chaumeil P.A."/>
            <person name="Hugenholtz P."/>
        </authorList>
    </citation>
    <scope>NUCLEOTIDE SEQUENCE [LARGE SCALE GENOMIC DNA]</scope>
    <source>
        <strain evidence="3">UBA11978</strain>
    </source>
</reference>
<dbReference type="InterPro" id="IPR000620">
    <property type="entry name" value="EamA_dom"/>
</dbReference>
<comment type="caution">
    <text evidence="3">The sequence shown here is derived from an EMBL/GenBank/DDBJ whole genome shotgun (WGS) entry which is preliminary data.</text>
</comment>
<evidence type="ECO:0000313" key="4">
    <source>
        <dbReference type="Proteomes" id="UP000263517"/>
    </source>
</evidence>
<evidence type="ECO:0000313" key="3">
    <source>
        <dbReference type="EMBL" id="HAW75178.1"/>
    </source>
</evidence>
<dbReference type="PANTHER" id="PTHR22911:SF137">
    <property type="entry name" value="SOLUTE CARRIER FAMILY 35 MEMBER G2-RELATED"/>
    <property type="match status" value="1"/>
</dbReference>
<dbReference type="SUPFAM" id="SSF103481">
    <property type="entry name" value="Multidrug resistance efflux transporter EmrE"/>
    <property type="match status" value="1"/>
</dbReference>
<gene>
    <name evidence="3" type="ORF">DCW74_05495</name>
</gene>
<feature type="transmembrane region" description="Helical" evidence="1">
    <location>
        <begin position="216"/>
        <end position="239"/>
    </location>
</feature>
<name>A0A350P1L1_9ALTE</name>
<feature type="transmembrane region" description="Helical" evidence="1">
    <location>
        <begin position="32"/>
        <end position="54"/>
    </location>
</feature>
<feature type="transmembrane region" description="Helical" evidence="1">
    <location>
        <begin position="61"/>
        <end position="81"/>
    </location>
</feature>
<keyword evidence="1" id="KW-0472">Membrane</keyword>
<accession>A0A350P1L1</accession>
<dbReference type="AlphaFoldDB" id="A0A350P1L1"/>
<feature type="transmembrane region" description="Helical" evidence="1">
    <location>
        <begin position="119"/>
        <end position="137"/>
    </location>
</feature>
<feature type="transmembrane region" description="Helical" evidence="1">
    <location>
        <begin position="245"/>
        <end position="269"/>
    </location>
</feature>
<keyword evidence="1" id="KW-1133">Transmembrane helix</keyword>
<dbReference type="InterPro" id="IPR037185">
    <property type="entry name" value="EmrE-like"/>
</dbReference>
<evidence type="ECO:0000259" key="2">
    <source>
        <dbReference type="Pfam" id="PF00892"/>
    </source>
</evidence>
<dbReference type="EMBL" id="DNAN01000189">
    <property type="protein sequence ID" value="HAW75178.1"/>
    <property type="molecule type" value="Genomic_DNA"/>
</dbReference>
<feature type="transmembrane region" description="Helical" evidence="1">
    <location>
        <begin position="281"/>
        <end position="300"/>
    </location>
</feature>
<feature type="domain" description="EamA" evidence="2">
    <location>
        <begin position="2"/>
        <end position="135"/>
    </location>
</feature>
<feature type="transmembrane region" description="Helical" evidence="1">
    <location>
        <begin position="184"/>
        <end position="204"/>
    </location>
</feature>
<proteinExistence type="predicted"/>
<dbReference type="Gene3D" id="1.10.3730.20">
    <property type="match status" value="1"/>
</dbReference>
<dbReference type="Pfam" id="PF00892">
    <property type="entry name" value="EamA"/>
    <property type="match status" value="1"/>
</dbReference>
<dbReference type="PANTHER" id="PTHR22911">
    <property type="entry name" value="ACYL-MALONYL CONDENSING ENZYME-RELATED"/>
    <property type="match status" value="1"/>
</dbReference>
<evidence type="ECO:0000256" key="1">
    <source>
        <dbReference type="SAM" id="Phobius"/>
    </source>
</evidence>
<feature type="transmembrane region" description="Helical" evidence="1">
    <location>
        <begin position="149"/>
        <end position="172"/>
    </location>
</feature>
<dbReference type="GO" id="GO:0016020">
    <property type="term" value="C:membrane"/>
    <property type="evidence" value="ECO:0007669"/>
    <property type="project" value="InterPro"/>
</dbReference>
<protein>
    <submittedName>
        <fullName evidence="3">EamA family transporter</fullName>
    </submittedName>
</protein>
<organism evidence="3 4">
    <name type="scientific">Alteromonas australica</name>
    <dbReference type="NCBI Taxonomy" id="589873"/>
    <lineage>
        <taxon>Bacteria</taxon>
        <taxon>Pseudomonadati</taxon>
        <taxon>Pseudomonadota</taxon>
        <taxon>Gammaproteobacteria</taxon>
        <taxon>Alteromonadales</taxon>
        <taxon>Alteromonadaceae</taxon>
        <taxon>Alteromonas/Salinimonas group</taxon>
        <taxon>Alteromonas</taxon>
    </lineage>
</organism>
<keyword evidence="1" id="KW-0812">Transmembrane</keyword>
<dbReference type="Proteomes" id="UP000263517">
    <property type="component" value="Unassembled WGS sequence"/>
</dbReference>
<sequence length="301" mass="33160">MTWLYLALMAPVLWSLSNIVDKFAINNITSHYIPFVFLLSIGNIFFAAVIYLVFLPQDVELWFVVFNLLSGLAIFGQYFAYSYSLEQMDVSAVIPIHQSEPVFVLIASVLFFHSIPSEWQIFGFFLIIAGILLLSVSRQTVRGLGQSRHVVVLLISALFGAISTLISDFLLISKSLETVLIFNFAGYSLGGALLLLWPAWRALIINDLSKLSLHQFCVFGLTNIFDVGGYVFFMAALAVGGGAALVAVIVSIHPLFVLILGYIVTKFFPKLFTEDIAPGGFIRKLFSIVVIVAGVSIISIT</sequence>